<accession>A0A1M4T5E2</accession>
<dbReference type="Proteomes" id="UP000184251">
    <property type="component" value="Unassembled WGS sequence"/>
</dbReference>
<keyword evidence="1" id="KW-0812">Transmembrane</keyword>
<evidence type="ECO:0000313" key="3">
    <source>
        <dbReference type="Proteomes" id="UP000184251"/>
    </source>
</evidence>
<sequence length="172" mass="19662">MKEKTSIFLKWGVIGNGMHVTVAALNTFIEKENLPMMMAMTFLAMGVWFAAGFMLGKSRIKNRETDFLIFGIICILPALIYVIGAQGMQSMSESLTTVQNYNLFYFVGAPILFWNSPFYPIMNLFPDSNIYIQININLIFVVFVVFMGAYLGKAYKISRIKKKRNKIKYADM</sequence>
<keyword evidence="1" id="KW-0472">Membrane</keyword>
<dbReference type="RefSeq" id="WP_073269391.1">
    <property type="nucleotide sequence ID" value="NZ_FQTU01000002.1"/>
</dbReference>
<keyword evidence="3" id="KW-1185">Reference proteome</keyword>
<evidence type="ECO:0000313" key="2">
    <source>
        <dbReference type="EMBL" id="SHE39610.1"/>
    </source>
</evidence>
<dbReference type="STRING" id="1120975.SAMN02746064_00384"/>
<feature type="transmembrane region" description="Helical" evidence="1">
    <location>
        <begin position="7"/>
        <end position="29"/>
    </location>
</feature>
<dbReference type="OrthoDB" id="9996957at2"/>
<dbReference type="AlphaFoldDB" id="A0A1M4T5E2"/>
<feature type="transmembrane region" description="Helical" evidence="1">
    <location>
        <begin position="130"/>
        <end position="152"/>
    </location>
</feature>
<name>A0A1M4T5E2_9FIRM</name>
<keyword evidence="1" id="KW-1133">Transmembrane helix</keyword>
<reference evidence="2 3" key="1">
    <citation type="submission" date="2016-11" db="EMBL/GenBank/DDBJ databases">
        <authorList>
            <person name="Jaros S."/>
            <person name="Januszkiewicz K."/>
            <person name="Wedrychowicz H."/>
        </authorList>
    </citation>
    <scope>NUCLEOTIDE SEQUENCE [LARGE SCALE GENOMIC DNA]</scope>
    <source>
        <strain evidence="2 3">DSM 14828</strain>
    </source>
</reference>
<gene>
    <name evidence="2" type="ORF">SAMN02746064_00384</name>
</gene>
<proteinExistence type="predicted"/>
<evidence type="ECO:0000256" key="1">
    <source>
        <dbReference type="SAM" id="Phobius"/>
    </source>
</evidence>
<dbReference type="EMBL" id="FQTU01000002">
    <property type="protein sequence ID" value="SHE39610.1"/>
    <property type="molecule type" value="Genomic_DNA"/>
</dbReference>
<feature type="transmembrane region" description="Helical" evidence="1">
    <location>
        <begin position="35"/>
        <end position="55"/>
    </location>
</feature>
<feature type="transmembrane region" description="Helical" evidence="1">
    <location>
        <begin position="67"/>
        <end position="84"/>
    </location>
</feature>
<protein>
    <submittedName>
        <fullName evidence="2">Uncharacterized protein</fullName>
    </submittedName>
</protein>
<organism evidence="2 3">
    <name type="scientific">Alkalibacter saccharofermentans DSM 14828</name>
    <dbReference type="NCBI Taxonomy" id="1120975"/>
    <lineage>
        <taxon>Bacteria</taxon>
        <taxon>Bacillati</taxon>
        <taxon>Bacillota</taxon>
        <taxon>Clostridia</taxon>
        <taxon>Eubacteriales</taxon>
        <taxon>Eubacteriaceae</taxon>
        <taxon>Alkalibacter</taxon>
    </lineage>
</organism>